<reference evidence="2 3" key="1">
    <citation type="submission" date="2019-07" db="EMBL/GenBank/DDBJ databases">
        <title>Genomics analysis of Aphanomyces spp. identifies a new class of oomycete effector associated with host adaptation.</title>
        <authorList>
            <person name="Gaulin E."/>
        </authorList>
    </citation>
    <scope>NUCLEOTIDE SEQUENCE [LARGE SCALE GENOMIC DNA]</scope>
    <source>
        <strain evidence="2 3">ATCC 201684</strain>
    </source>
</reference>
<organism evidence="2 3">
    <name type="scientific">Aphanomyces euteiches</name>
    <dbReference type="NCBI Taxonomy" id="100861"/>
    <lineage>
        <taxon>Eukaryota</taxon>
        <taxon>Sar</taxon>
        <taxon>Stramenopiles</taxon>
        <taxon>Oomycota</taxon>
        <taxon>Saprolegniomycetes</taxon>
        <taxon>Saprolegniales</taxon>
        <taxon>Verrucalvaceae</taxon>
        <taxon>Aphanomyces</taxon>
    </lineage>
</organism>
<dbReference type="Proteomes" id="UP000481153">
    <property type="component" value="Unassembled WGS sequence"/>
</dbReference>
<sequence length="281" mass="31438">MDRAASRVTTRFGIPSRTANGRTRLPAAPNSVASTAPQTRLNHVRGLALRTTKASRTPVPPSGKAVRTPAFPKKASLTIPISPKLSKPRISSVRKPYERPKVNVAPRTTSAPLNKRRLTVPVSPNITKPRAVIPAPPIRKKVQTKIQASPKKRRLTTPVSPNLTKRPVRRTTERLSATSKELLEIEAKRKEVMLERRRNEQYHQATQGIRPSSGSNMKSKFTMTLRSAGVIGVPAIRRPKLTTFKEFHFLTDKRALEKETHPKRPFSHTPSPAPKRRRTIE</sequence>
<gene>
    <name evidence="2" type="ORF">Ae201684_002344</name>
</gene>
<accession>A0A6G0XQQ3</accession>
<evidence type="ECO:0000313" key="3">
    <source>
        <dbReference type="Proteomes" id="UP000481153"/>
    </source>
</evidence>
<dbReference type="AlphaFoldDB" id="A0A6G0XQQ3"/>
<evidence type="ECO:0000256" key="1">
    <source>
        <dbReference type="SAM" id="MobiDB-lite"/>
    </source>
</evidence>
<dbReference type="EMBL" id="VJMJ01000025">
    <property type="protein sequence ID" value="KAF0742641.1"/>
    <property type="molecule type" value="Genomic_DNA"/>
</dbReference>
<evidence type="ECO:0000313" key="2">
    <source>
        <dbReference type="EMBL" id="KAF0742641.1"/>
    </source>
</evidence>
<comment type="caution">
    <text evidence="2">The sequence shown here is derived from an EMBL/GenBank/DDBJ whole genome shotgun (WGS) entry which is preliminary data.</text>
</comment>
<feature type="region of interest" description="Disordered" evidence="1">
    <location>
        <begin position="1"/>
        <end position="37"/>
    </location>
</feature>
<feature type="region of interest" description="Disordered" evidence="1">
    <location>
        <begin position="255"/>
        <end position="281"/>
    </location>
</feature>
<proteinExistence type="predicted"/>
<feature type="region of interest" description="Disordered" evidence="1">
    <location>
        <begin position="51"/>
        <end position="71"/>
    </location>
</feature>
<feature type="region of interest" description="Disordered" evidence="1">
    <location>
        <begin position="140"/>
        <end position="176"/>
    </location>
</feature>
<keyword evidence="3" id="KW-1185">Reference proteome</keyword>
<protein>
    <submittedName>
        <fullName evidence="2">Uncharacterized protein</fullName>
    </submittedName>
</protein>
<name>A0A6G0XQQ3_9STRA</name>